<dbReference type="Pfam" id="PF11716">
    <property type="entry name" value="MDMPI_N"/>
    <property type="match status" value="1"/>
</dbReference>
<evidence type="ECO:0000259" key="1">
    <source>
        <dbReference type="Pfam" id="PF07398"/>
    </source>
</evidence>
<dbReference type="InterPro" id="IPR010872">
    <property type="entry name" value="MDMPI_C-term_domain"/>
</dbReference>
<dbReference type="PANTHER" id="PTHR40758">
    <property type="entry name" value="CONSERVED PROTEIN"/>
    <property type="match status" value="1"/>
</dbReference>
<dbReference type="AlphaFoldDB" id="A0A161IID9"/>
<dbReference type="PATRIC" id="fig|1300344.3.peg.227"/>
<dbReference type="GO" id="GO:0046872">
    <property type="term" value="F:metal ion binding"/>
    <property type="evidence" value="ECO:0007669"/>
    <property type="project" value="InterPro"/>
</dbReference>
<dbReference type="PANTHER" id="PTHR40758:SF1">
    <property type="entry name" value="CONSERVED PROTEIN"/>
    <property type="match status" value="1"/>
</dbReference>
<evidence type="ECO:0000259" key="2">
    <source>
        <dbReference type="Pfam" id="PF11716"/>
    </source>
</evidence>
<dbReference type="STRING" id="1300344.I598_0229"/>
<dbReference type="EMBL" id="CP014209">
    <property type="protein sequence ID" value="ANC29820.1"/>
    <property type="molecule type" value="Genomic_DNA"/>
</dbReference>
<evidence type="ECO:0000313" key="3">
    <source>
        <dbReference type="EMBL" id="ANC29820.1"/>
    </source>
</evidence>
<accession>A0A161IID9</accession>
<evidence type="ECO:0000313" key="4">
    <source>
        <dbReference type="Proteomes" id="UP000076794"/>
    </source>
</evidence>
<protein>
    <recommendedName>
        <fullName evidence="5">Mycothiol-dependent maleylpyruvate isomerase metal-binding domain-containing protein</fullName>
    </recommendedName>
</protein>
<gene>
    <name evidence="3" type="ORF">I598_0229</name>
</gene>
<organism evidence="3 4">
    <name type="scientific">Isoptericola dokdonensis DS-3</name>
    <dbReference type="NCBI Taxonomy" id="1300344"/>
    <lineage>
        <taxon>Bacteria</taxon>
        <taxon>Bacillati</taxon>
        <taxon>Actinomycetota</taxon>
        <taxon>Actinomycetes</taxon>
        <taxon>Micrococcales</taxon>
        <taxon>Promicromonosporaceae</taxon>
        <taxon>Isoptericola</taxon>
    </lineage>
</organism>
<dbReference type="Proteomes" id="UP000076794">
    <property type="component" value="Chromosome"/>
</dbReference>
<feature type="domain" description="Mycothiol-dependent maleylpyruvate isomerase metal-binding" evidence="2">
    <location>
        <begin position="49"/>
        <end position="157"/>
    </location>
</feature>
<dbReference type="KEGG" id="ido:I598_0229"/>
<name>A0A161IID9_9MICO</name>
<dbReference type="InterPro" id="IPR024344">
    <property type="entry name" value="MDMPI_metal-binding"/>
</dbReference>
<dbReference type="GO" id="GO:0005886">
    <property type="term" value="C:plasma membrane"/>
    <property type="evidence" value="ECO:0007669"/>
    <property type="project" value="TreeGrafter"/>
</dbReference>
<dbReference type="SUPFAM" id="SSF109854">
    <property type="entry name" value="DinB/YfiT-like putative metalloenzymes"/>
    <property type="match status" value="1"/>
</dbReference>
<keyword evidence="4" id="KW-1185">Reference proteome</keyword>
<sequence>MADDALPLREHRGYVGAMTTAPAVDPATGLRTDGGPDLDHLALLAALQEAFAAGTRTADPAARVPACGRWRVRNLVEHLGRIHHWAAGQARRERETPLGRGPFDLVPFYTAQAAELHGTLVALGPDADAWTLTGRGPATFWWRRQLHETLVHLHDLRAAGHGSGVAVGAQDPVGVDAEVWADGVDEVVTMFQPRQVRLDRMAPLDRTVALHATDVGRVWMLGAHDDTEPGVPATTVHAPARELDLLLWRRLSPEEAGATVTGDPDALDAALAEPIVP</sequence>
<proteinExistence type="predicted"/>
<dbReference type="Pfam" id="PF07398">
    <property type="entry name" value="MDMPI_C"/>
    <property type="match status" value="1"/>
</dbReference>
<evidence type="ECO:0008006" key="5">
    <source>
        <dbReference type="Google" id="ProtNLM"/>
    </source>
</evidence>
<dbReference type="InterPro" id="IPR034660">
    <property type="entry name" value="DinB/YfiT-like"/>
</dbReference>
<reference evidence="3 4" key="1">
    <citation type="submission" date="2016-01" db="EMBL/GenBank/DDBJ databases">
        <title>Complete genome sequence of a soil Actinobacterium, Isoptericola dokdonensis DS-3.</title>
        <authorList>
            <person name="Kwon S.-K."/>
            <person name="Kim J.F."/>
        </authorList>
    </citation>
    <scope>NUCLEOTIDE SEQUENCE [LARGE SCALE GENOMIC DNA]</scope>
    <source>
        <strain evidence="3 4">DS-3</strain>
    </source>
</reference>
<feature type="domain" description="MDMPI C-terminal" evidence="1">
    <location>
        <begin position="181"/>
        <end position="268"/>
    </location>
</feature>